<dbReference type="InterPro" id="IPR013424">
    <property type="entry name" value="Ice-binding_C"/>
</dbReference>
<reference evidence="2 3" key="2">
    <citation type="journal article" date="2016" name="Environ. Microbiol. Rep.">
        <title>Metagenomic evidence for the presence of phototrophic Gemmatimonadetes bacteria in diverse environments.</title>
        <authorList>
            <person name="Zeng Y."/>
            <person name="Baumbach J."/>
            <person name="Barbosa E.G."/>
            <person name="Azevedo V."/>
            <person name="Zhang C."/>
            <person name="Koblizek M."/>
        </authorList>
    </citation>
    <scope>NUCLEOTIDE SEQUENCE [LARGE SCALE GENOMIC DNA]</scope>
    <source>
        <strain evidence="2 3">AP64</strain>
    </source>
</reference>
<evidence type="ECO:0000313" key="3">
    <source>
        <dbReference type="Proteomes" id="UP000076404"/>
    </source>
</evidence>
<dbReference type="Pfam" id="PF07589">
    <property type="entry name" value="PEP-CTERM"/>
    <property type="match status" value="1"/>
</dbReference>
<evidence type="ECO:0000259" key="1">
    <source>
        <dbReference type="Pfam" id="PF07589"/>
    </source>
</evidence>
<dbReference type="eggNOG" id="ENOG50336JY">
    <property type="taxonomic scope" value="Bacteria"/>
</dbReference>
<dbReference type="EMBL" id="CP011454">
    <property type="protein sequence ID" value="AMW04138.1"/>
    <property type="molecule type" value="Genomic_DNA"/>
</dbReference>
<feature type="domain" description="Ice-binding protein C-terminal" evidence="1">
    <location>
        <begin position="204"/>
        <end position="228"/>
    </location>
</feature>
<sequence>MAGVATPLTAQSACTTSFTGFPAATFGGSGIPNNPVQVTQCQQLGLTLVLGASQRFSNPPLTNDGNGTYTALAGIDNNPPSPADPYARWNFNWYIGGTNARNYNYRLFYDFNPAASNGGLGWVRTVGSFALPNPSQGSWNLGMDFLDPIIDIPFVIDDPNYPTFDPNAVGAYSFRLAAYEKDGALGLRDGNRIAMASIMVNTTTVPEPSTVALMAAGILGLAAAARRRRA</sequence>
<evidence type="ECO:0000313" key="2">
    <source>
        <dbReference type="EMBL" id="AMW04138.1"/>
    </source>
</evidence>
<gene>
    <name evidence="2" type="ORF">GEMMAAP_03375</name>
</gene>
<dbReference type="AlphaFoldDB" id="A0A143BGG1"/>
<dbReference type="Proteomes" id="UP000076404">
    <property type="component" value="Chromosome"/>
</dbReference>
<dbReference type="NCBIfam" id="TIGR02595">
    <property type="entry name" value="PEP_CTERM"/>
    <property type="match status" value="1"/>
</dbReference>
<keyword evidence="3" id="KW-1185">Reference proteome</keyword>
<dbReference type="KEGG" id="gph:GEMMAAP_03375"/>
<name>A0A143BGG1_9BACT</name>
<accession>A0A143BGG1</accession>
<protein>
    <recommendedName>
        <fullName evidence="1">Ice-binding protein C-terminal domain-containing protein</fullName>
    </recommendedName>
</protein>
<proteinExistence type="predicted"/>
<reference evidence="2 3" key="1">
    <citation type="journal article" date="2014" name="Proc. Natl. Acad. Sci. U.S.A.">
        <title>Functional type 2 photosynthetic reaction centers found in the rare bacterial phylum Gemmatimonadetes.</title>
        <authorList>
            <person name="Zeng Y."/>
            <person name="Feng F."/>
            <person name="Medova H."/>
            <person name="Dean J."/>
            <person name="Koblizek M."/>
        </authorList>
    </citation>
    <scope>NUCLEOTIDE SEQUENCE [LARGE SCALE GENOMIC DNA]</scope>
    <source>
        <strain evidence="2 3">AP64</strain>
    </source>
</reference>
<organism evidence="2 3">
    <name type="scientific">Gemmatimonas phototrophica</name>
    <dbReference type="NCBI Taxonomy" id="1379270"/>
    <lineage>
        <taxon>Bacteria</taxon>
        <taxon>Pseudomonadati</taxon>
        <taxon>Gemmatimonadota</taxon>
        <taxon>Gemmatimonadia</taxon>
        <taxon>Gemmatimonadales</taxon>
        <taxon>Gemmatimonadaceae</taxon>
        <taxon>Gemmatimonas</taxon>
    </lineage>
</organism>